<feature type="transmembrane region" description="Helical" evidence="5">
    <location>
        <begin position="263"/>
        <end position="281"/>
    </location>
</feature>
<reference evidence="6 7" key="1">
    <citation type="submission" date="2017-04" db="EMBL/GenBank/DDBJ databases">
        <authorList>
            <person name="Afonso C.L."/>
            <person name="Miller P.J."/>
            <person name="Scott M.A."/>
            <person name="Spackman E."/>
            <person name="Goraichik I."/>
            <person name="Dimitrov K.M."/>
            <person name="Suarez D.L."/>
            <person name="Swayne D.E."/>
        </authorList>
    </citation>
    <scope>NUCLEOTIDE SEQUENCE [LARGE SCALE GENOMIC DNA]</scope>
    <source>
        <strain evidence="6 7">KR-140</strain>
    </source>
</reference>
<keyword evidence="4 5" id="KW-0472">Membrane</keyword>
<feature type="transmembrane region" description="Helical" evidence="5">
    <location>
        <begin position="209"/>
        <end position="227"/>
    </location>
</feature>
<feature type="transmembrane region" description="Helical" evidence="5">
    <location>
        <begin position="239"/>
        <end position="257"/>
    </location>
</feature>
<feature type="transmembrane region" description="Helical" evidence="5">
    <location>
        <begin position="137"/>
        <end position="155"/>
    </location>
</feature>
<dbReference type="GO" id="GO:0016765">
    <property type="term" value="F:transferase activity, transferring alkyl or aryl (other than methyl) groups"/>
    <property type="evidence" value="ECO:0007669"/>
    <property type="project" value="InterPro"/>
</dbReference>
<dbReference type="GO" id="GO:0016020">
    <property type="term" value="C:membrane"/>
    <property type="evidence" value="ECO:0007669"/>
    <property type="project" value="UniProtKB-SubCell"/>
</dbReference>
<dbReference type="InterPro" id="IPR050475">
    <property type="entry name" value="Prenyltransferase_related"/>
</dbReference>
<protein>
    <submittedName>
        <fullName evidence="6">4-hydroxybenzoate polyprenyltransferase</fullName>
    </submittedName>
</protein>
<feature type="transmembrane region" description="Helical" evidence="5">
    <location>
        <begin position="45"/>
        <end position="67"/>
    </location>
</feature>
<proteinExistence type="predicted"/>
<dbReference type="InterPro" id="IPR044878">
    <property type="entry name" value="UbiA_sf"/>
</dbReference>
<dbReference type="PANTHER" id="PTHR42723:SF1">
    <property type="entry name" value="CHLOROPHYLL SYNTHASE, CHLOROPLASTIC"/>
    <property type="match status" value="1"/>
</dbReference>
<feature type="transmembrane region" description="Helical" evidence="5">
    <location>
        <begin position="112"/>
        <end position="128"/>
    </location>
</feature>
<dbReference type="AlphaFoldDB" id="A0A1W1UA90"/>
<dbReference type="RefSeq" id="WP_084044933.1">
    <property type="nucleotide sequence ID" value="NZ_FWWU01000001.1"/>
</dbReference>
<dbReference type="CDD" id="cd13964">
    <property type="entry name" value="PT_UbiA_1"/>
    <property type="match status" value="1"/>
</dbReference>
<dbReference type="Proteomes" id="UP000192582">
    <property type="component" value="Unassembled WGS sequence"/>
</dbReference>
<keyword evidence="6" id="KW-0808">Transferase</keyword>
<keyword evidence="7" id="KW-1185">Reference proteome</keyword>
<dbReference type="InterPro" id="IPR000537">
    <property type="entry name" value="UbiA_prenyltransferase"/>
</dbReference>
<dbReference type="EMBL" id="FWWU01000001">
    <property type="protein sequence ID" value="SMB77704.1"/>
    <property type="molecule type" value="Genomic_DNA"/>
</dbReference>
<keyword evidence="3 5" id="KW-1133">Transmembrane helix</keyword>
<name>A0A1W1UA90_9DEIO</name>
<dbReference type="Gene3D" id="1.10.357.140">
    <property type="entry name" value="UbiA prenyltransferase"/>
    <property type="match status" value="1"/>
</dbReference>
<dbReference type="PANTHER" id="PTHR42723">
    <property type="entry name" value="CHLOROPHYLL SYNTHASE"/>
    <property type="match status" value="1"/>
</dbReference>
<dbReference type="STRING" id="695939.SAMN00790413_03870"/>
<feature type="transmembrane region" description="Helical" evidence="5">
    <location>
        <begin position="186"/>
        <end position="203"/>
    </location>
</feature>
<evidence type="ECO:0000256" key="4">
    <source>
        <dbReference type="ARBA" id="ARBA00023136"/>
    </source>
</evidence>
<evidence type="ECO:0000313" key="6">
    <source>
        <dbReference type="EMBL" id="SMB77704.1"/>
    </source>
</evidence>
<organism evidence="6 7">
    <name type="scientific">Deinococcus hopiensis KR-140</name>
    <dbReference type="NCBI Taxonomy" id="695939"/>
    <lineage>
        <taxon>Bacteria</taxon>
        <taxon>Thermotogati</taxon>
        <taxon>Deinococcota</taxon>
        <taxon>Deinococci</taxon>
        <taxon>Deinococcales</taxon>
        <taxon>Deinococcaceae</taxon>
        <taxon>Deinococcus</taxon>
    </lineage>
</organism>
<gene>
    <name evidence="6" type="ORF">SAMN00790413_03870</name>
</gene>
<evidence type="ECO:0000256" key="5">
    <source>
        <dbReference type="SAM" id="Phobius"/>
    </source>
</evidence>
<evidence type="ECO:0000256" key="1">
    <source>
        <dbReference type="ARBA" id="ARBA00004141"/>
    </source>
</evidence>
<evidence type="ECO:0000256" key="3">
    <source>
        <dbReference type="ARBA" id="ARBA00022989"/>
    </source>
</evidence>
<keyword evidence="2 5" id="KW-0812">Transmembrane</keyword>
<accession>A0A1W1UA90</accession>
<dbReference type="Pfam" id="PF01040">
    <property type="entry name" value="UbiA"/>
    <property type="match status" value="1"/>
</dbReference>
<feature type="transmembrane region" description="Helical" evidence="5">
    <location>
        <begin position="21"/>
        <end position="39"/>
    </location>
</feature>
<comment type="subcellular location">
    <subcellularLocation>
        <location evidence="1">Membrane</location>
        <topology evidence="1">Multi-pass membrane protein</topology>
    </subcellularLocation>
</comment>
<evidence type="ECO:0000313" key="7">
    <source>
        <dbReference type="Proteomes" id="UP000192582"/>
    </source>
</evidence>
<dbReference type="OrthoDB" id="508337at2"/>
<sequence>MSSLDLRRVSKGRSYLELARVSNLPTVLSNAVGAGALAVTLDAAVVAIVATAMGLFYTAGMFLNDYCDRHRDRLERPERPIPRGDVSPAEALGWAAVMFTVGLGLLALTGTFWWGAVLVALIVLYDVWHKTNPLSPLLMAGTRVCIYLITGAALQVAFPDVALWGGLLGCYVVGLTQLAKLESRGALTWWPLALLYVPAVTAIVQHPGLWTGIAAVLFTFWVTVNVRTSLKGKRHLGQVVGNLIAGMCLLDAMVAAQAGRPEIFLLCLVLFPLTCFWQRYIRGT</sequence>
<evidence type="ECO:0000256" key="2">
    <source>
        <dbReference type="ARBA" id="ARBA00022692"/>
    </source>
</evidence>